<name>A0ABV0NEE4_9TELE</name>
<dbReference type="Proteomes" id="UP001476798">
    <property type="component" value="Unassembled WGS sequence"/>
</dbReference>
<accession>A0ABV0NEE4</accession>
<evidence type="ECO:0000313" key="1">
    <source>
        <dbReference type="EMBL" id="MEQ2169771.1"/>
    </source>
</evidence>
<evidence type="ECO:0000313" key="2">
    <source>
        <dbReference type="Proteomes" id="UP001476798"/>
    </source>
</evidence>
<sequence length="104" mass="11926">MFFTTGNISNLFCLSCEHGENVVVLFQPADLQVRKGLRYVTLCYKQPKKALVTLSLIFVSFSMHSVPLSSTAQCVLQTCHFSKKRNLVWVVLFLVQMEINRRVK</sequence>
<proteinExistence type="predicted"/>
<gene>
    <name evidence="1" type="ORF">GOODEAATRI_028626</name>
</gene>
<protein>
    <submittedName>
        <fullName evidence="1">Uncharacterized protein</fullName>
    </submittedName>
</protein>
<organism evidence="1 2">
    <name type="scientific">Goodea atripinnis</name>
    <dbReference type="NCBI Taxonomy" id="208336"/>
    <lineage>
        <taxon>Eukaryota</taxon>
        <taxon>Metazoa</taxon>
        <taxon>Chordata</taxon>
        <taxon>Craniata</taxon>
        <taxon>Vertebrata</taxon>
        <taxon>Euteleostomi</taxon>
        <taxon>Actinopterygii</taxon>
        <taxon>Neopterygii</taxon>
        <taxon>Teleostei</taxon>
        <taxon>Neoteleostei</taxon>
        <taxon>Acanthomorphata</taxon>
        <taxon>Ovalentaria</taxon>
        <taxon>Atherinomorphae</taxon>
        <taxon>Cyprinodontiformes</taxon>
        <taxon>Goodeidae</taxon>
        <taxon>Goodea</taxon>
    </lineage>
</organism>
<dbReference type="EMBL" id="JAHRIO010034006">
    <property type="protein sequence ID" value="MEQ2169771.1"/>
    <property type="molecule type" value="Genomic_DNA"/>
</dbReference>
<comment type="caution">
    <text evidence="1">The sequence shown here is derived from an EMBL/GenBank/DDBJ whole genome shotgun (WGS) entry which is preliminary data.</text>
</comment>
<keyword evidence="2" id="KW-1185">Reference proteome</keyword>
<reference evidence="1 2" key="1">
    <citation type="submission" date="2021-06" db="EMBL/GenBank/DDBJ databases">
        <authorList>
            <person name="Palmer J.M."/>
        </authorList>
    </citation>
    <scope>NUCLEOTIDE SEQUENCE [LARGE SCALE GENOMIC DNA]</scope>
    <source>
        <strain evidence="1 2">GA_2019</strain>
        <tissue evidence="1">Muscle</tissue>
    </source>
</reference>